<evidence type="ECO:0000313" key="10">
    <source>
        <dbReference type="Proteomes" id="UP000887116"/>
    </source>
</evidence>
<evidence type="ECO:0000313" key="9">
    <source>
        <dbReference type="EMBL" id="GFQ85891.1"/>
    </source>
</evidence>
<evidence type="ECO:0000256" key="7">
    <source>
        <dbReference type="ARBA" id="ARBA00023033"/>
    </source>
</evidence>
<keyword evidence="7" id="KW-0503">Monooxygenase</keyword>
<gene>
    <name evidence="9" type="primary">Cyp312a1</name>
    <name evidence="9" type="ORF">TNCT_272401</name>
</gene>
<evidence type="ECO:0000256" key="8">
    <source>
        <dbReference type="ARBA" id="ARBA00023136"/>
    </source>
</evidence>
<dbReference type="GO" id="GO:0020037">
    <property type="term" value="F:heme binding"/>
    <property type="evidence" value="ECO:0007669"/>
    <property type="project" value="InterPro"/>
</dbReference>
<dbReference type="AlphaFoldDB" id="A0A8X6KVR0"/>
<dbReference type="InterPro" id="IPR036396">
    <property type="entry name" value="Cyt_P450_sf"/>
</dbReference>
<comment type="similarity">
    <text evidence="3">Belongs to the cytochrome P450 family.</text>
</comment>
<proteinExistence type="inferred from homology"/>
<dbReference type="OrthoDB" id="6434159at2759"/>
<evidence type="ECO:0000256" key="4">
    <source>
        <dbReference type="ARBA" id="ARBA00022617"/>
    </source>
</evidence>
<organism evidence="9 10">
    <name type="scientific">Trichonephila clavata</name>
    <name type="common">Joro spider</name>
    <name type="synonym">Nephila clavata</name>
    <dbReference type="NCBI Taxonomy" id="2740835"/>
    <lineage>
        <taxon>Eukaryota</taxon>
        <taxon>Metazoa</taxon>
        <taxon>Ecdysozoa</taxon>
        <taxon>Arthropoda</taxon>
        <taxon>Chelicerata</taxon>
        <taxon>Arachnida</taxon>
        <taxon>Araneae</taxon>
        <taxon>Araneomorphae</taxon>
        <taxon>Entelegynae</taxon>
        <taxon>Araneoidea</taxon>
        <taxon>Nephilidae</taxon>
        <taxon>Trichonephila</taxon>
    </lineage>
</organism>
<comment type="caution">
    <text evidence="9">The sequence shown here is derived from an EMBL/GenBank/DDBJ whole genome shotgun (WGS) entry which is preliminary data.</text>
</comment>
<protein>
    <submittedName>
        <fullName evidence="9">Probable cytochrome P450 312a1</fullName>
    </submittedName>
</protein>
<keyword evidence="5" id="KW-0256">Endoplasmic reticulum</keyword>
<evidence type="ECO:0000256" key="5">
    <source>
        <dbReference type="ARBA" id="ARBA00022824"/>
    </source>
</evidence>
<dbReference type="EMBL" id="BMAO01032947">
    <property type="protein sequence ID" value="GFQ85891.1"/>
    <property type="molecule type" value="Genomic_DNA"/>
</dbReference>
<dbReference type="PANTHER" id="PTHR24291">
    <property type="entry name" value="CYTOCHROME P450 FAMILY 4"/>
    <property type="match status" value="1"/>
</dbReference>
<keyword evidence="7" id="KW-0560">Oxidoreductase</keyword>
<accession>A0A8X6KVR0</accession>
<dbReference type="Proteomes" id="UP000887116">
    <property type="component" value="Unassembled WGS sequence"/>
</dbReference>
<comment type="cofactor">
    <cofactor evidence="1">
        <name>heme</name>
        <dbReference type="ChEBI" id="CHEBI:30413"/>
    </cofactor>
</comment>
<dbReference type="GO" id="GO:0005506">
    <property type="term" value="F:iron ion binding"/>
    <property type="evidence" value="ECO:0007669"/>
    <property type="project" value="InterPro"/>
</dbReference>
<evidence type="ECO:0000256" key="2">
    <source>
        <dbReference type="ARBA" id="ARBA00004586"/>
    </source>
</evidence>
<evidence type="ECO:0000256" key="6">
    <source>
        <dbReference type="ARBA" id="ARBA00023004"/>
    </source>
</evidence>
<reference evidence="9" key="1">
    <citation type="submission" date="2020-07" db="EMBL/GenBank/DDBJ databases">
        <title>Multicomponent nature underlies the extraordinary mechanical properties of spider dragline silk.</title>
        <authorList>
            <person name="Kono N."/>
            <person name="Nakamura H."/>
            <person name="Mori M."/>
            <person name="Yoshida Y."/>
            <person name="Ohtoshi R."/>
            <person name="Malay A.D."/>
            <person name="Moran D.A.P."/>
            <person name="Tomita M."/>
            <person name="Numata K."/>
            <person name="Arakawa K."/>
        </authorList>
    </citation>
    <scope>NUCLEOTIDE SEQUENCE</scope>
</reference>
<name>A0A8X6KVR0_TRICU</name>
<keyword evidence="4" id="KW-0479">Metal-binding</keyword>
<dbReference type="InterPro" id="IPR050196">
    <property type="entry name" value="Cytochrome_P450_Monoox"/>
</dbReference>
<dbReference type="PANTHER" id="PTHR24291:SF189">
    <property type="entry name" value="CYTOCHROME P450 4C3-RELATED"/>
    <property type="match status" value="1"/>
</dbReference>
<evidence type="ECO:0000256" key="1">
    <source>
        <dbReference type="ARBA" id="ARBA00001971"/>
    </source>
</evidence>
<sequence>MKQDLKRQDLRNVFLGNASTSKKSSAVSDHVDAASGYVSGNKWYQKDEVKELLKNPKMCEKSPLYEALEFMIGRGIITSPVEKWKPRRKSLNPCFHHDMLKRYLEVFNAYSQTLVNILKIETEKEFCDIRKPLAGVTLDIICETMLGFSVGAVNDPESQYIKAFERLTDIGTKRVFTFWLWPDTIFRFTSYYREAYQSIKLFNDLARSVSLFIFIQYGNCSN</sequence>
<comment type="subcellular location">
    <subcellularLocation>
        <location evidence="2">Endoplasmic reticulum membrane</location>
    </subcellularLocation>
</comment>
<dbReference type="Gene3D" id="1.10.630.10">
    <property type="entry name" value="Cytochrome P450"/>
    <property type="match status" value="1"/>
</dbReference>
<dbReference type="GO" id="GO:0016705">
    <property type="term" value="F:oxidoreductase activity, acting on paired donors, with incorporation or reduction of molecular oxygen"/>
    <property type="evidence" value="ECO:0007669"/>
    <property type="project" value="InterPro"/>
</dbReference>
<keyword evidence="10" id="KW-1185">Reference proteome</keyword>
<evidence type="ECO:0000256" key="3">
    <source>
        <dbReference type="ARBA" id="ARBA00010617"/>
    </source>
</evidence>
<dbReference type="InterPro" id="IPR001128">
    <property type="entry name" value="Cyt_P450"/>
</dbReference>
<keyword evidence="8" id="KW-0472">Membrane</keyword>
<keyword evidence="4" id="KW-0349">Heme</keyword>
<dbReference type="GO" id="GO:0004497">
    <property type="term" value="F:monooxygenase activity"/>
    <property type="evidence" value="ECO:0007669"/>
    <property type="project" value="UniProtKB-KW"/>
</dbReference>
<dbReference type="GO" id="GO:0005789">
    <property type="term" value="C:endoplasmic reticulum membrane"/>
    <property type="evidence" value="ECO:0007669"/>
    <property type="project" value="UniProtKB-SubCell"/>
</dbReference>
<keyword evidence="6" id="KW-0408">Iron</keyword>
<dbReference type="SUPFAM" id="SSF48264">
    <property type="entry name" value="Cytochrome P450"/>
    <property type="match status" value="1"/>
</dbReference>
<dbReference type="Pfam" id="PF00067">
    <property type="entry name" value="p450"/>
    <property type="match status" value="1"/>
</dbReference>